<dbReference type="InterPro" id="IPR011006">
    <property type="entry name" value="CheY-like_superfamily"/>
</dbReference>
<keyword evidence="11" id="KW-1185">Reference proteome</keyword>
<dbReference type="EMBL" id="FRXN01000001">
    <property type="protein sequence ID" value="SHO59606.1"/>
    <property type="molecule type" value="Genomic_DNA"/>
</dbReference>
<dbReference type="OrthoDB" id="9797097at2"/>
<dbReference type="Gene3D" id="3.30.450.20">
    <property type="entry name" value="PAS domain"/>
    <property type="match status" value="6"/>
</dbReference>
<dbReference type="CDD" id="cd00082">
    <property type="entry name" value="HisKA"/>
    <property type="match status" value="1"/>
</dbReference>
<dbReference type="InterPro" id="IPR000014">
    <property type="entry name" value="PAS"/>
</dbReference>
<dbReference type="Pfam" id="PF08447">
    <property type="entry name" value="PAS_3"/>
    <property type="match status" value="2"/>
</dbReference>
<dbReference type="Proteomes" id="UP000184609">
    <property type="component" value="Unassembled WGS sequence"/>
</dbReference>
<dbReference type="InterPro" id="IPR036097">
    <property type="entry name" value="HisK_dim/P_sf"/>
</dbReference>
<dbReference type="SUPFAM" id="SSF55874">
    <property type="entry name" value="ATPase domain of HSP90 chaperone/DNA topoisomerase II/histidine kinase"/>
    <property type="match status" value="1"/>
</dbReference>
<dbReference type="PROSITE" id="PS50112">
    <property type="entry name" value="PAS"/>
    <property type="match status" value="3"/>
</dbReference>
<dbReference type="PANTHER" id="PTHR45339">
    <property type="entry name" value="HYBRID SIGNAL TRANSDUCTION HISTIDINE KINASE J"/>
    <property type="match status" value="1"/>
</dbReference>
<dbReference type="SMART" id="SM00387">
    <property type="entry name" value="HATPase_c"/>
    <property type="match status" value="1"/>
</dbReference>
<dbReference type="InterPro" id="IPR003594">
    <property type="entry name" value="HATPase_dom"/>
</dbReference>
<evidence type="ECO:0000259" key="9">
    <source>
        <dbReference type="PROSITE" id="PS50113"/>
    </source>
</evidence>
<keyword evidence="3 4" id="KW-0597">Phosphoprotein</keyword>
<dbReference type="CDD" id="cd16922">
    <property type="entry name" value="HATPase_EvgS-ArcB-TorS-like"/>
    <property type="match status" value="1"/>
</dbReference>
<dbReference type="SUPFAM" id="SSF52172">
    <property type="entry name" value="CheY-like"/>
    <property type="match status" value="1"/>
</dbReference>
<dbReference type="GO" id="GO:0000155">
    <property type="term" value="F:phosphorelay sensor kinase activity"/>
    <property type="evidence" value="ECO:0007669"/>
    <property type="project" value="InterPro"/>
</dbReference>
<dbReference type="SMART" id="SM00091">
    <property type="entry name" value="PAS"/>
    <property type="match status" value="6"/>
</dbReference>
<dbReference type="EC" id="2.7.13.3" evidence="2"/>
<feature type="coiled-coil region" evidence="5">
    <location>
        <begin position="1025"/>
        <end position="1052"/>
    </location>
</feature>
<dbReference type="PROSITE" id="PS50110">
    <property type="entry name" value="RESPONSE_REGULATORY"/>
    <property type="match status" value="1"/>
</dbReference>
<keyword evidence="5" id="KW-0175">Coiled coil</keyword>
<dbReference type="PROSITE" id="PS50113">
    <property type="entry name" value="PAC"/>
    <property type="match status" value="2"/>
</dbReference>
<dbReference type="InterPro" id="IPR013655">
    <property type="entry name" value="PAS_fold_3"/>
</dbReference>
<evidence type="ECO:0000313" key="11">
    <source>
        <dbReference type="Proteomes" id="UP000184609"/>
    </source>
</evidence>
<feature type="domain" description="PAC" evidence="9">
    <location>
        <begin position="742"/>
        <end position="794"/>
    </location>
</feature>
<dbReference type="FunFam" id="3.30.565.10:FF:000010">
    <property type="entry name" value="Sensor histidine kinase RcsC"/>
    <property type="match status" value="1"/>
</dbReference>
<dbReference type="InterPro" id="IPR013656">
    <property type="entry name" value="PAS_4"/>
</dbReference>
<dbReference type="Gene3D" id="3.30.565.10">
    <property type="entry name" value="Histidine kinase-like ATPase, C-terminal domain"/>
    <property type="match status" value="1"/>
</dbReference>
<dbReference type="Gene3D" id="1.10.287.130">
    <property type="match status" value="1"/>
</dbReference>
<dbReference type="Pfam" id="PF02518">
    <property type="entry name" value="HATPase_c"/>
    <property type="match status" value="1"/>
</dbReference>
<comment type="catalytic activity">
    <reaction evidence="1">
        <text>ATP + protein L-histidine = ADP + protein N-phospho-L-histidine.</text>
        <dbReference type="EC" id="2.7.13.3"/>
    </reaction>
</comment>
<evidence type="ECO:0000256" key="3">
    <source>
        <dbReference type="ARBA" id="ARBA00022553"/>
    </source>
</evidence>
<dbReference type="Pfam" id="PF13426">
    <property type="entry name" value="PAS_9"/>
    <property type="match status" value="1"/>
</dbReference>
<protein>
    <recommendedName>
        <fullName evidence="2">histidine kinase</fullName>
        <ecNumber evidence="2">2.7.13.3</ecNumber>
    </recommendedName>
</protein>
<feature type="domain" description="PAS" evidence="8">
    <location>
        <begin position="132"/>
        <end position="202"/>
    </location>
</feature>
<evidence type="ECO:0000256" key="2">
    <source>
        <dbReference type="ARBA" id="ARBA00012438"/>
    </source>
</evidence>
<dbReference type="Pfam" id="PF00072">
    <property type="entry name" value="Response_reg"/>
    <property type="match status" value="1"/>
</dbReference>
<evidence type="ECO:0000256" key="1">
    <source>
        <dbReference type="ARBA" id="ARBA00000085"/>
    </source>
</evidence>
<reference evidence="11" key="1">
    <citation type="submission" date="2016-12" db="EMBL/GenBank/DDBJ databases">
        <authorList>
            <person name="Varghese N."/>
            <person name="Submissions S."/>
        </authorList>
    </citation>
    <scope>NUCLEOTIDE SEQUENCE [LARGE SCALE GENOMIC DNA]</scope>
    <source>
        <strain evidence="11">DSM 25035</strain>
    </source>
</reference>
<dbReference type="InterPro" id="IPR001610">
    <property type="entry name" value="PAC"/>
</dbReference>
<dbReference type="InterPro" id="IPR000700">
    <property type="entry name" value="PAS-assoc_C"/>
</dbReference>
<feature type="domain" description="Response regulatory" evidence="7">
    <location>
        <begin position="1304"/>
        <end position="1423"/>
    </location>
</feature>
<dbReference type="STRING" id="1073327.SAMN04488108_0244"/>
<dbReference type="InterPro" id="IPR003661">
    <property type="entry name" value="HisK_dim/P_dom"/>
</dbReference>
<feature type="modified residue" description="4-aspartylphosphate" evidence="4">
    <location>
        <position position="1354"/>
    </location>
</feature>
<gene>
    <name evidence="10" type="ORF">SAMN04488108_0244</name>
</gene>
<dbReference type="RefSeq" id="WP_073569929.1">
    <property type="nucleotide sequence ID" value="NZ_FRXN01000001.1"/>
</dbReference>
<dbReference type="SUPFAM" id="SSF47384">
    <property type="entry name" value="Homodimeric domain of signal transducing histidine kinase"/>
    <property type="match status" value="1"/>
</dbReference>
<dbReference type="PROSITE" id="PS50109">
    <property type="entry name" value="HIS_KIN"/>
    <property type="match status" value="1"/>
</dbReference>
<evidence type="ECO:0000259" key="7">
    <source>
        <dbReference type="PROSITE" id="PS50110"/>
    </source>
</evidence>
<dbReference type="InterPro" id="IPR004358">
    <property type="entry name" value="Sig_transdc_His_kin-like_C"/>
</dbReference>
<feature type="domain" description="Histidine kinase" evidence="6">
    <location>
        <begin position="1059"/>
        <end position="1281"/>
    </location>
</feature>
<dbReference type="SUPFAM" id="SSF55785">
    <property type="entry name" value="PYP-like sensor domain (PAS domain)"/>
    <property type="match status" value="5"/>
</dbReference>
<dbReference type="SMART" id="SM00086">
    <property type="entry name" value="PAC"/>
    <property type="match status" value="6"/>
</dbReference>
<proteinExistence type="predicted"/>
<dbReference type="SMART" id="SM00448">
    <property type="entry name" value="REC"/>
    <property type="match status" value="1"/>
</dbReference>
<sequence>MSDFNQFDISDFFNEVKEPLFLMDSEEIIFWNDYAKENYSDLSEDWKTWFSNPELIEMLNEFFANGVVPDVYYFHSLQKKNGEQERYEWGFVNLPSSYSSKFLIVKANKIRNSNGFNSDFSILKSESEANQQLGYMQSIIHHSHDLIAILDEKGNYKFISESVGEKLGFEVDDIIGRNFKEFQEAGIIELVKGDFDDVLKSEDEVPIDFWIHSSRGENVYLESYAKNLLDHPEIQGILFSSRDITDFIETDKSLQKRYEIENLINQISSRFINSRLQNLEDNFQEFLRRFSIFLQAKKSSISVFNRETEGLEVLNTWSLDKGDIFSALELEQIISGRKRRLEAGIVKLLDHEESEFPSKVLLIPMVSVSKLLGVIFFEIEAENFELIEKELQIFRQVGDILASAYIGNLMTRKIERNENLLTTAEHLSKSGSWRYSNAKDIFYVSGGLAKLFGLGDQPVTAEFSSLILKIEKPHREEFVKKLKQSIANQSKVSGEFTIKNKEGKTTYIAYEIESKQDYFSQGLEVNGFCTDISHKRAAEEYLRLQSQILTQVNDPIIVANLEYEVIYLNASALRFCDAEKGSCLSKNVETLIDWNLPRRAKFQTVAEKLKVGEVWKNEVFVHDSDGKKIPFEVSIQGIHADGVDKIGYSIIFRDLTDKYENERLASRARMIVENSPAVLFQVDPNDDYRIYYISENISQFGYESNELMKNKVSFLDLLHPEDADVIREKQTKSRRKNGVVAFSGEFRIVTPDGVVVWVEDKTSDVKNESGDIVLHQGLFQDITDRKNFEAFKEEKEKQYRVLASNIPGTNVFLIDKDRKYIVAEGTNFEYWEMTPEDFEGKYLSDISLTDQQVVSEILDKVYNDLEIVETEFFIKERRYHRVIRPILEFGKVEYALSIIRDITEEHQAKEDLKNSEEKFRTLVESSTEVIFSLSESFILDYLSPNINQFLGYEASEVIGKNIFEFINPDDLEVFQGILEENTDFLAKNQYLEFRLRHKNGEYRVFNTNGQMVLDKDGKTRMYTGIARDISKLKEAQNELVKAKERAEQASLIKSQFLSVMSHEIRTPMNAVIGLAHFLMEDNPRADQLENLKTLQFSAESLMALINDILDYNKIDSGKVELEKMPFDLKNLIRRIVHSHSFQANEKSLELFIEIDETIPKGILGDSVRIGQIVNNLLSNAIKFTEKGFVKIKLSKKSKPQDGITSIQFGFEDTGIGIPDEKLETIFEAFTQASSETTRKYGGTGLGLAIVKRLIELHGGEIKYKANPLGGSIFEFTLEFEVEKEQIDQLQENGKPAPKSLSGASVLVAEDNMVNQILIKKFLKKWETGKVVVASDGQETLECFEKEHFDLILLDLQMPIYDGFTVAKMIREFPDIHKKRVPILALTASSFHEVKESLIESGIDGYVPKPFTPEVLYSKMVKFLGLKEKT</sequence>
<dbReference type="InterPro" id="IPR005467">
    <property type="entry name" value="His_kinase_dom"/>
</dbReference>
<feature type="domain" description="PAS" evidence="8">
    <location>
        <begin position="915"/>
        <end position="980"/>
    </location>
</feature>
<evidence type="ECO:0000259" key="6">
    <source>
        <dbReference type="PROSITE" id="PS50109"/>
    </source>
</evidence>
<dbReference type="PRINTS" id="PR00344">
    <property type="entry name" value="BCTRLSENSOR"/>
</dbReference>
<evidence type="ECO:0000256" key="4">
    <source>
        <dbReference type="PROSITE-ProRule" id="PRU00169"/>
    </source>
</evidence>
<feature type="domain" description="PAC" evidence="9">
    <location>
        <begin position="989"/>
        <end position="1041"/>
    </location>
</feature>
<name>A0A1M7Z4K2_9BACT</name>
<dbReference type="NCBIfam" id="TIGR00229">
    <property type="entry name" value="sensory_box"/>
    <property type="match status" value="4"/>
</dbReference>
<dbReference type="CDD" id="cd17546">
    <property type="entry name" value="REC_hyHK_CKI1_RcsC-like"/>
    <property type="match status" value="1"/>
</dbReference>
<dbReference type="Pfam" id="PF00512">
    <property type="entry name" value="HisKA"/>
    <property type="match status" value="1"/>
</dbReference>
<dbReference type="SMART" id="SM00388">
    <property type="entry name" value="HisKA"/>
    <property type="match status" value="1"/>
</dbReference>
<evidence type="ECO:0000313" key="10">
    <source>
        <dbReference type="EMBL" id="SHO59606.1"/>
    </source>
</evidence>
<dbReference type="InterPro" id="IPR035965">
    <property type="entry name" value="PAS-like_dom_sf"/>
</dbReference>
<dbReference type="Gene3D" id="3.40.50.2300">
    <property type="match status" value="1"/>
</dbReference>
<feature type="domain" description="PAS" evidence="8">
    <location>
        <begin position="664"/>
        <end position="737"/>
    </location>
</feature>
<dbReference type="PANTHER" id="PTHR45339:SF5">
    <property type="entry name" value="HISTIDINE KINASE"/>
    <property type="match status" value="1"/>
</dbReference>
<evidence type="ECO:0000256" key="5">
    <source>
        <dbReference type="SAM" id="Coils"/>
    </source>
</evidence>
<dbReference type="InterPro" id="IPR036890">
    <property type="entry name" value="HATPase_C_sf"/>
</dbReference>
<dbReference type="Pfam" id="PF08448">
    <property type="entry name" value="PAS_4"/>
    <property type="match status" value="1"/>
</dbReference>
<dbReference type="InterPro" id="IPR001789">
    <property type="entry name" value="Sig_transdc_resp-reg_receiver"/>
</dbReference>
<evidence type="ECO:0000259" key="8">
    <source>
        <dbReference type="PROSITE" id="PS50112"/>
    </source>
</evidence>
<accession>A0A1M7Z4K2</accession>
<dbReference type="CDD" id="cd00130">
    <property type="entry name" value="PAS"/>
    <property type="match status" value="5"/>
</dbReference>
<organism evidence="10 11">
    <name type="scientific">Algoriphagus zhangzhouensis</name>
    <dbReference type="NCBI Taxonomy" id="1073327"/>
    <lineage>
        <taxon>Bacteria</taxon>
        <taxon>Pseudomonadati</taxon>
        <taxon>Bacteroidota</taxon>
        <taxon>Cytophagia</taxon>
        <taxon>Cytophagales</taxon>
        <taxon>Cyclobacteriaceae</taxon>
        <taxon>Algoriphagus</taxon>
    </lineage>
</organism>